<name>A0A1X7V644_AMPQE</name>
<comment type="subcellular location">
    <subcellularLocation>
        <location evidence="1">Membrane</location>
        <topology evidence="1">Multi-pass membrane protein</topology>
    </subcellularLocation>
</comment>
<accession>A0A1X7V644</accession>
<dbReference type="PANTHER" id="PTHR23112">
    <property type="entry name" value="G PROTEIN-COUPLED RECEPTOR 157-RELATED"/>
    <property type="match status" value="1"/>
</dbReference>
<keyword evidence="3 5" id="KW-1133">Transmembrane helix</keyword>
<evidence type="ECO:0000313" key="6">
    <source>
        <dbReference type="EnsemblMetazoa" id="Aqu2.1.35289_001"/>
    </source>
</evidence>
<evidence type="ECO:0000256" key="5">
    <source>
        <dbReference type="SAM" id="Phobius"/>
    </source>
</evidence>
<feature type="transmembrane region" description="Helical" evidence="5">
    <location>
        <begin position="100"/>
        <end position="122"/>
    </location>
</feature>
<feature type="transmembrane region" description="Helical" evidence="5">
    <location>
        <begin position="134"/>
        <end position="154"/>
    </location>
</feature>
<dbReference type="GO" id="GO:0007189">
    <property type="term" value="P:adenylate cyclase-activating G protein-coupled receptor signaling pathway"/>
    <property type="evidence" value="ECO:0007669"/>
    <property type="project" value="TreeGrafter"/>
</dbReference>
<sequence>MQKGDEGEWSCHAMKNQSRSLLMVYCTSGSICSILCAIAIIAMIVFRAFKTLTNRLILNNLIAIFFLSLVLASQFLDLWASLWERGRKTICDVEGGIGEYFAWAMLISTVMITVHLTGMVIFPSLHEKIVKLEVFYILCPWIFPSLVSWIPFVLNNYGFAGSWCWIRIYSENCSLNENGIIEIYAVWFGELTIGLILNNIALIIIGLTLCKRAYRNTTSLDYRKALKQTLPLLAYPITYQFLSSFALANWIYFIVHNGNFNTFMFYAHAATSPSRGIFAPIVTFIYLILLRKKIKGNVGKWCCCVKCKRNQKHNPVEFSRALTNPLIVSSDSFTQYGITTSSPTTFHVRRDSEVDEDRITRDGKMRKLNAFFMNFTKN</sequence>
<feature type="transmembrane region" description="Helical" evidence="5">
    <location>
        <begin position="184"/>
        <end position="209"/>
    </location>
</feature>
<organism evidence="6">
    <name type="scientific">Amphimedon queenslandica</name>
    <name type="common">Sponge</name>
    <dbReference type="NCBI Taxonomy" id="400682"/>
    <lineage>
        <taxon>Eukaryota</taxon>
        <taxon>Metazoa</taxon>
        <taxon>Porifera</taxon>
        <taxon>Demospongiae</taxon>
        <taxon>Heteroscleromorpha</taxon>
        <taxon>Haplosclerida</taxon>
        <taxon>Niphatidae</taxon>
        <taxon>Amphimedon</taxon>
    </lineage>
</organism>
<feature type="transmembrane region" description="Helical" evidence="5">
    <location>
        <begin position="230"/>
        <end position="253"/>
    </location>
</feature>
<feature type="transmembrane region" description="Helical" evidence="5">
    <location>
        <begin position="58"/>
        <end position="80"/>
    </location>
</feature>
<evidence type="ECO:0000256" key="3">
    <source>
        <dbReference type="ARBA" id="ARBA00022989"/>
    </source>
</evidence>
<feature type="transmembrane region" description="Helical" evidence="5">
    <location>
        <begin position="22"/>
        <end position="46"/>
    </location>
</feature>
<evidence type="ECO:0000256" key="1">
    <source>
        <dbReference type="ARBA" id="ARBA00004141"/>
    </source>
</evidence>
<dbReference type="InParanoid" id="A0A1X7V644"/>
<feature type="transmembrane region" description="Helical" evidence="5">
    <location>
        <begin position="265"/>
        <end position="290"/>
    </location>
</feature>
<keyword evidence="4 5" id="KW-0472">Membrane</keyword>
<evidence type="ECO:0000256" key="2">
    <source>
        <dbReference type="ARBA" id="ARBA00022692"/>
    </source>
</evidence>
<evidence type="ECO:0000256" key="4">
    <source>
        <dbReference type="ARBA" id="ARBA00023136"/>
    </source>
</evidence>
<dbReference type="EnsemblMetazoa" id="Aqu2.1.35289_001">
    <property type="protein sequence ID" value="Aqu2.1.35289_001"/>
    <property type="gene ID" value="Aqu2.1.35289"/>
</dbReference>
<dbReference type="Gene3D" id="1.20.1070.10">
    <property type="entry name" value="Rhodopsin 7-helix transmembrane proteins"/>
    <property type="match status" value="1"/>
</dbReference>
<dbReference type="SUPFAM" id="SSF81321">
    <property type="entry name" value="Family A G protein-coupled receptor-like"/>
    <property type="match status" value="1"/>
</dbReference>
<reference evidence="6" key="1">
    <citation type="submission" date="2017-05" db="UniProtKB">
        <authorList>
            <consortium name="EnsemblMetazoa"/>
        </authorList>
    </citation>
    <scope>IDENTIFICATION</scope>
</reference>
<proteinExistence type="predicted"/>
<dbReference type="GO" id="GO:0004930">
    <property type="term" value="F:G protein-coupled receptor activity"/>
    <property type="evidence" value="ECO:0007669"/>
    <property type="project" value="TreeGrafter"/>
</dbReference>
<dbReference type="STRING" id="400682.A0A1X7V644"/>
<dbReference type="AlphaFoldDB" id="A0A1X7V644"/>
<dbReference type="PANTHER" id="PTHR23112:SF43">
    <property type="entry name" value="CYCLIC AMP RECEPTOR-LIKE PROTEIN A"/>
    <property type="match status" value="1"/>
</dbReference>
<evidence type="ECO:0008006" key="7">
    <source>
        <dbReference type="Google" id="ProtNLM"/>
    </source>
</evidence>
<keyword evidence="2 5" id="KW-0812">Transmembrane</keyword>
<dbReference type="GO" id="GO:0005886">
    <property type="term" value="C:plasma membrane"/>
    <property type="evidence" value="ECO:0007669"/>
    <property type="project" value="TreeGrafter"/>
</dbReference>
<protein>
    <recommendedName>
        <fullName evidence="7">G-protein coupled receptors family 2 profile 2 domain-containing protein</fullName>
    </recommendedName>
</protein>